<keyword evidence="3" id="KW-0442">Lipid degradation</keyword>
<feature type="domain" description="PI-PLC Y-box" evidence="7">
    <location>
        <begin position="600"/>
        <end position="681"/>
    </location>
</feature>
<dbReference type="OMA" id="IEIKICK"/>
<dbReference type="EMBL" id="CAJJDM010000100">
    <property type="protein sequence ID" value="CAD8094761.1"/>
    <property type="molecule type" value="Genomic_DNA"/>
</dbReference>
<evidence type="ECO:0000313" key="10">
    <source>
        <dbReference type="Proteomes" id="UP000688137"/>
    </source>
</evidence>
<dbReference type="PROSITE" id="PS50222">
    <property type="entry name" value="EF_HAND_2"/>
    <property type="match status" value="1"/>
</dbReference>
<dbReference type="CDD" id="cd15898">
    <property type="entry name" value="EFh_PI-PLC"/>
    <property type="match status" value="1"/>
</dbReference>
<dbReference type="Pfam" id="PF00387">
    <property type="entry name" value="PI-PLC-Y"/>
    <property type="match status" value="1"/>
</dbReference>
<dbReference type="EC" id="3.1.4.11" evidence="1"/>
<dbReference type="PROSITE" id="PS51257">
    <property type="entry name" value="PROKAR_LIPOPROTEIN"/>
    <property type="match status" value="1"/>
</dbReference>
<dbReference type="PROSITE" id="PS50008">
    <property type="entry name" value="PIPLC_Y_DOMAIN"/>
    <property type="match status" value="1"/>
</dbReference>
<dbReference type="InterPro" id="IPR001192">
    <property type="entry name" value="PI-PLC_fam"/>
</dbReference>
<keyword evidence="4" id="KW-0443">Lipid metabolism</keyword>
<keyword evidence="2" id="KW-0378">Hydrolase</keyword>
<evidence type="ECO:0000313" key="9">
    <source>
        <dbReference type="EMBL" id="CAD8094761.1"/>
    </source>
</evidence>
<dbReference type="Proteomes" id="UP000688137">
    <property type="component" value="Unassembled WGS sequence"/>
</dbReference>
<dbReference type="SMART" id="SM00148">
    <property type="entry name" value="PLCXc"/>
    <property type="match status" value="1"/>
</dbReference>
<gene>
    <name evidence="9" type="ORF">PPRIM_AZ9-3.1.T0970019</name>
</gene>
<evidence type="ECO:0000256" key="6">
    <source>
        <dbReference type="SAM" id="MobiDB-lite"/>
    </source>
</evidence>
<feature type="compositionally biased region" description="Polar residues" evidence="6">
    <location>
        <begin position="462"/>
        <end position="478"/>
    </location>
</feature>
<dbReference type="GO" id="GO:0004435">
    <property type="term" value="F:phosphatidylinositol-4,5-bisphosphate phospholipase C activity"/>
    <property type="evidence" value="ECO:0007669"/>
    <property type="project" value="UniProtKB-EC"/>
</dbReference>
<evidence type="ECO:0000256" key="5">
    <source>
        <dbReference type="ARBA" id="ARBA00023224"/>
    </source>
</evidence>
<evidence type="ECO:0000256" key="2">
    <source>
        <dbReference type="ARBA" id="ARBA00022801"/>
    </source>
</evidence>
<dbReference type="CDD" id="cd08558">
    <property type="entry name" value="PI-PLCc_eukaryota"/>
    <property type="match status" value="1"/>
</dbReference>
<dbReference type="PANTHER" id="PTHR10336">
    <property type="entry name" value="PHOSPHOINOSITIDE-SPECIFIC PHOSPHOLIPASE C FAMILY PROTEIN"/>
    <property type="match status" value="1"/>
</dbReference>
<feature type="domain" description="EF-hand" evidence="8">
    <location>
        <begin position="166"/>
        <end position="201"/>
    </location>
</feature>
<dbReference type="InterPro" id="IPR002048">
    <property type="entry name" value="EF_hand_dom"/>
</dbReference>
<dbReference type="InterPro" id="IPR000008">
    <property type="entry name" value="C2_dom"/>
</dbReference>
<keyword evidence="5" id="KW-0807">Transducer</keyword>
<sequence>MKGRKSSASKFDRQEFDQRTLSAAVNLIVYGCHVKKYNKSNRKPISRLYYLYEEDMDYLQYIHAGRPFAQCRIPLLDIIELREISTTEQFQNLPYQRTLQITFASKKHTILFNTKDERDLFWQGLQYFIDVAEHNLIRDIKSTNDKPIVEQITLKQIKGMLPQLSITKQELKSLFNQYDLERRGYISNSNYQDLLKRLMNQDFVRFLFDRYAVQQMNKQEFIKFLTNEQFPYQKQCEDAFRLFAQQDGNNFSLSFLEFLNYLLSTYNQLFDYQKTQIYQSEDFPLTDYWINSSHNTYLMGDQLTSESSIQAYINAFQKGCRCVELDCWDGDNNQPIIYHGFTMTSKISFESVIETIKEYGFKYSKYPLILSLEVHCCVKQQDVMADILKTYLNDNLLLLPDDYKSSEYYPKLNKLYYKVIIKHRGKMKSSLQYRERFITISPINIIPPQFEESDGPDKKPNLCNQGEQFLNTPSTLKPRSQKSFKRQDHGLPINQYKNTSNPFQIEDEMQPNKIIHKTKTETTLRPKYKIQNIETQLQFDAPNPRFQIVQAPLKVDSDEEISIDKAKKEKAESLKMSSITALFGAEIKQQNRTVWEISSLDESKVNENLIDFHRKYFTRIYPSGSRVDSSNYDPIQAYNSGSQIVALNFQTNDMPMLINMCKFMENGGIESGYVLKPQWMRSDGRKKINEFTQIQLSFTLSLLVGYNLRQLYDQNAKVNPQIKISLRGLLQDEQNNKPQIATISQSGLNPQFNFIYKYNIRCPDLAFLIFECYTSFMYFLWLQDCLIIELILETITQELPIRSCSKTLTETFIINMFNNIKRNLTIFNKDIVESSWLKSLIDDVPKTKHIQILHKCLQGEYTNVDPKVALRKISNRLQYSQKPINALKSLYLAHVLNKFLITQLTDKIIDQQSKDPADVLMASVAYLYYSYLKSQKNTFEKIDSIFKMNRQLEVLILKTNIPIIKEIISILMIDIISLYESIDENDDQEKRIRAMKQVRRFIDLKGYLQMNQELQNKLNKLNFQEIKQQKLIEIKICKTNPNNQEIQTHHNEFNKKQLSIQINDSTYFENLHSCQEYTQERKMSLQTRTITNQKGIVQSNTSRASSMRNNFFVPKQGPLSFLIPN</sequence>
<dbReference type="InterPro" id="IPR001711">
    <property type="entry name" value="PLipase_C_Pinositol-sp_Y"/>
</dbReference>
<protein>
    <recommendedName>
        <fullName evidence="1">phosphoinositide phospholipase C</fullName>
        <ecNumber evidence="1">3.1.4.11</ecNumber>
    </recommendedName>
</protein>
<evidence type="ECO:0000256" key="1">
    <source>
        <dbReference type="ARBA" id="ARBA00012368"/>
    </source>
</evidence>
<proteinExistence type="predicted"/>
<name>A0A8S1NWT0_PARPR</name>
<dbReference type="FunFam" id="3.20.20.190:FF:000054">
    <property type="entry name" value="Phosphoinositide phospholipase C"/>
    <property type="match status" value="1"/>
</dbReference>
<dbReference type="GO" id="GO:0048015">
    <property type="term" value="P:phosphatidylinositol-mediated signaling"/>
    <property type="evidence" value="ECO:0007669"/>
    <property type="project" value="TreeGrafter"/>
</dbReference>
<feature type="region of interest" description="Disordered" evidence="6">
    <location>
        <begin position="449"/>
        <end position="496"/>
    </location>
</feature>
<dbReference type="GO" id="GO:0051209">
    <property type="term" value="P:release of sequestered calcium ion into cytosol"/>
    <property type="evidence" value="ECO:0007669"/>
    <property type="project" value="TreeGrafter"/>
</dbReference>
<keyword evidence="10" id="KW-1185">Reference proteome</keyword>
<evidence type="ECO:0000259" key="8">
    <source>
        <dbReference type="PROSITE" id="PS50222"/>
    </source>
</evidence>
<dbReference type="PROSITE" id="PS50007">
    <property type="entry name" value="PIPLC_X_DOMAIN"/>
    <property type="match status" value="1"/>
</dbReference>
<evidence type="ECO:0000256" key="3">
    <source>
        <dbReference type="ARBA" id="ARBA00022963"/>
    </source>
</evidence>
<evidence type="ECO:0000256" key="4">
    <source>
        <dbReference type="ARBA" id="ARBA00023098"/>
    </source>
</evidence>
<dbReference type="GO" id="GO:0016042">
    <property type="term" value="P:lipid catabolic process"/>
    <property type="evidence" value="ECO:0007669"/>
    <property type="project" value="UniProtKB-KW"/>
</dbReference>
<dbReference type="SMART" id="SM00149">
    <property type="entry name" value="PLCYc"/>
    <property type="match status" value="1"/>
</dbReference>
<dbReference type="InterPro" id="IPR000909">
    <property type="entry name" value="PLipase_C_PInositol-sp_X_dom"/>
</dbReference>
<evidence type="ECO:0000259" key="7">
    <source>
        <dbReference type="PROSITE" id="PS50008"/>
    </source>
</evidence>
<dbReference type="PANTHER" id="PTHR10336:SF36">
    <property type="entry name" value="1-PHOSPHATIDYLINOSITOL 4,5-BISPHOSPHATE PHOSPHODIESTERASE BETA-4"/>
    <property type="match status" value="1"/>
</dbReference>
<reference evidence="9" key="1">
    <citation type="submission" date="2021-01" db="EMBL/GenBank/DDBJ databases">
        <authorList>
            <consortium name="Genoscope - CEA"/>
            <person name="William W."/>
        </authorList>
    </citation>
    <scope>NUCLEOTIDE SEQUENCE</scope>
</reference>
<accession>A0A8S1NWT0</accession>
<dbReference type="GO" id="GO:0005509">
    <property type="term" value="F:calcium ion binding"/>
    <property type="evidence" value="ECO:0007669"/>
    <property type="project" value="InterPro"/>
</dbReference>
<dbReference type="Pfam" id="PF00388">
    <property type="entry name" value="PI-PLC-X"/>
    <property type="match status" value="1"/>
</dbReference>
<dbReference type="AlphaFoldDB" id="A0A8S1NWT0"/>
<comment type="caution">
    <text evidence="9">The sequence shown here is derived from an EMBL/GenBank/DDBJ whole genome shotgun (WGS) entry which is preliminary data.</text>
</comment>
<dbReference type="Pfam" id="PF00168">
    <property type="entry name" value="C2"/>
    <property type="match status" value="1"/>
</dbReference>
<organism evidence="9 10">
    <name type="scientific">Paramecium primaurelia</name>
    <dbReference type="NCBI Taxonomy" id="5886"/>
    <lineage>
        <taxon>Eukaryota</taxon>
        <taxon>Sar</taxon>
        <taxon>Alveolata</taxon>
        <taxon>Ciliophora</taxon>
        <taxon>Intramacronucleata</taxon>
        <taxon>Oligohymenophorea</taxon>
        <taxon>Peniculida</taxon>
        <taxon>Parameciidae</taxon>
        <taxon>Paramecium</taxon>
    </lineage>
</organism>